<dbReference type="AlphaFoldDB" id="A0A1F6DX53"/>
<feature type="transmembrane region" description="Helical" evidence="6">
    <location>
        <begin position="149"/>
        <end position="168"/>
    </location>
</feature>
<feature type="transmembrane region" description="Helical" evidence="6">
    <location>
        <begin position="180"/>
        <end position="200"/>
    </location>
</feature>
<dbReference type="SUPFAM" id="SSF103481">
    <property type="entry name" value="Multidrug resistance efflux transporter EmrE"/>
    <property type="match status" value="2"/>
</dbReference>
<dbReference type="InterPro" id="IPR050638">
    <property type="entry name" value="AA-Vitamin_Transporters"/>
</dbReference>
<organism evidence="8 9">
    <name type="scientific">Candidatus Kaiserbacteria bacterium RIFCSPHIGHO2_02_FULL_55_20</name>
    <dbReference type="NCBI Taxonomy" id="1798497"/>
    <lineage>
        <taxon>Bacteria</taxon>
        <taxon>Candidatus Kaiseribacteriota</taxon>
    </lineage>
</organism>
<dbReference type="PANTHER" id="PTHR32322:SF2">
    <property type="entry name" value="EAMA DOMAIN-CONTAINING PROTEIN"/>
    <property type="match status" value="1"/>
</dbReference>
<gene>
    <name evidence="8" type="ORF">A3D71_04060</name>
</gene>
<dbReference type="Gene3D" id="1.10.3730.20">
    <property type="match status" value="2"/>
</dbReference>
<feature type="domain" description="EamA" evidence="7">
    <location>
        <begin position="151"/>
        <end position="283"/>
    </location>
</feature>
<evidence type="ECO:0000256" key="3">
    <source>
        <dbReference type="ARBA" id="ARBA00022692"/>
    </source>
</evidence>
<feature type="transmembrane region" description="Helical" evidence="6">
    <location>
        <begin position="64"/>
        <end position="84"/>
    </location>
</feature>
<comment type="caution">
    <text evidence="8">The sequence shown here is derived from an EMBL/GenBank/DDBJ whole genome shotgun (WGS) entry which is preliminary data.</text>
</comment>
<proteinExistence type="inferred from homology"/>
<dbReference type="Pfam" id="PF00892">
    <property type="entry name" value="EamA"/>
    <property type="match status" value="2"/>
</dbReference>
<dbReference type="Proteomes" id="UP000177652">
    <property type="component" value="Unassembled WGS sequence"/>
</dbReference>
<keyword evidence="4 6" id="KW-1133">Transmembrane helix</keyword>
<evidence type="ECO:0000256" key="6">
    <source>
        <dbReference type="SAM" id="Phobius"/>
    </source>
</evidence>
<accession>A0A1F6DX53</accession>
<evidence type="ECO:0000256" key="1">
    <source>
        <dbReference type="ARBA" id="ARBA00004141"/>
    </source>
</evidence>
<feature type="transmembrane region" description="Helical" evidence="6">
    <location>
        <begin position="243"/>
        <end position="261"/>
    </location>
</feature>
<feature type="domain" description="EamA" evidence="7">
    <location>
        <begin position="2"/>
        <end position="137"/>
    </location>
</feature>
<dbReference type="InterPro" id="IPR000620">
    <property type="entry name" value="EamA_dom"/>
</dbReference>
<comment type="similarity">
    <text evidence="2">Belongs to the EamA transporter family.</text>
</comment>
<dbReference type="InterPro" id="IPR037185">
    <property type="entry name" value="EmrE-like"/>
</dbReference>
<evidence type="ECO:0000256" key="2">
    <source>
        <dbReference type="ARBA" id="ARBA00007362"/>
    </source>
</evidence>
<dbReference type="PANTHER" id="PTHR32322">
    <property type="entry name" value="INNER MEMBRANE TRANSPORTER"/>
    <property type="match status" value="1"/>
</dbReference>
<keyword evidence="5 6" id="KW-0472">Membrane</keyword>
<name>A0A1F6DX53_9BACT</name>
<feature type="transmembrane region" description="Helical" evidence="6">
    <location>
        <begin position="212"/>
        <end position="237"/>
    </location>
</feature>
<dbReference type="GO" id="GO:0016020">
    <property type="term" value="C:membrane"/>
    <property type="evidence" value="ECO:0007669"/>
    <property type="project" value="UniProtKB-SubCell"/>
</dbReference>
<evidence type="ECO:0000259" key="7">
    <source>
        <dbReference type="Pfam" id="PF00892"/>
    </source>
</evidence>
<protein>
    <recommendedName>
        <fullName evidence="7">EamA domain-containing protein</fullName>
    </recommendedName>
</protein>
<evidence type="ECO:0000256" key="5">
    <source>
        <dbReference type="ARBA" id="ARBA00023136"/>
    </source>
</evidence>
<comment type="subcellular location">
    <subcellularLocation>
        <location evidence="1">Membrane</location>
        <topology evidence="1">Multi-pass membrane protein</topology>
    </subcellularLocation>
</comment>
<reference evidence="8 9" key="1">
    <citation type="journal article" date="2016" name="Nat. Commun.">
        <title>Thousands of microbial genomes shed light on interconnected biogeochemical processes in an aquifer system.</title>
        <authorList>
            <person name="Anantharaman K."/>
            <person name="Brown C.T."/>
            <person name="Hug L.A."/>
            <person name="Sharon I."/>
            <person name="Castelle C.J."/>
            <person name="Probst A.J."/>
            <person name="Thomas B.C."/>
            <person name="Singh A."/>
            <person name="Wilkins M.J."/>
            <person name="Karaoz U."/>
            <person name="Brodie E.L."/>
            <person name="Williams K.H."/>
            <person name="Hubbard S.S."/>
            <person name="Banfield J.F."/>
        </authorList>
    </citation>
    <scope>NUCLEOTIDE SEQUENCE [LARGE SCALE GENOMIC DNA]</scope>
</reference>
<evidence type="ECO:0000313" key="9">
    <source>
        <dbReference type="Proteomes" id="UP000177652"/>
    </source>
</evidence>
<keyword evidence="3 6" id="KW-0812">Transmembrane</keyword>
<dbReference type="EMBL" id="MFLK01000023">
    <property type="protein sequence ID" value="OGG66009.1"/>
    <property type="molecule type" value="Genomic_DNA"/>
</dbReference>
<feature type="transmembrane region" description="Helical" evidence="6">
    <location>
        <begin position="268"/>
        <end position="285"/>
    </location>
</feature>
<evidence type="ECO:0000313" key="8">
    <source>
        <dbReference type="EMBL" id="OGG66009.1"/>
    </source>
</evidence>
<feature type="transmembrane region" description="Helical" evidence="6">
    <location>
        <begin position="119"/>
        <end position="137"/>
    </location>
</feature>
<feature type="transmembrane region" description="Helical" evidence="6">
    <location>
        <begin position="33"/>
        <end position="52"/>
    </location>
</feature>
<dbReference type="STRING" id="1798497.A3D71_04060"/>
<sequence length="286" mass="31571">MWLSFALASAVLLAVRRIYEKELTARFSNFSLSFLLMTFSVPAALVLFLFFPIPDDIFQLPWRFWWPLIFIWIVLYPVQNYLLYRSLREGELSQVTPVSALLPVFNIIPSFFLLQELPSVLGAAGIVATVVATYLLLTDVRQGERQKYNLPVLFMIGSVVCTAIGSTLDKVAIEASTPVFYTFVNMLGASVIFLVLTFAYRQQHELARAREVIGTLLILGVVMALAFVAFATAFALGPTSYTLAIRSGGLLIAALWGLVLLKESLSAQKILALVLFVAGTFALAVS</sequence>
<evidence type="ECO:0000256" key="4">
    <source>
        <dbReference type="ARBA" id="ARBA00022989"/>
    </source>
</evidence>